<keyword evidence="7" id="KW-1185">Reference proteome</keyword>
<name>A0AAE1IRD0_9FABA</name>
<reference evidence="6" key="1">
    <citation type="submission" date="2023-10" db="EMBL/GenBank/DDBJ databases">
        <title>Chromosome-level genome of the transformable northern wattle, Acacia crassicarpa.</title>
        <authorList>
            <person name="Massaro I."/>
            <person name="Sinha N.R."/>
            <person name="Poethig S."/>
            <person name="Leichty A.R."/>
        </authorList>
    </citation>
    <scope>NUCLEOTIDE SEQUENCE</scope>
    <source>
        <strain evidence="6">Acra3RX</strain>
        <tissue evidence="6">Leaf</tissue>
    </source>
</reference>
<dbReference type="AlphaFoldDB" id="A0AAE1IRD0"/>
<feature type="chain" id="PRO_5042224210" evidence="5">
    <location>
        <begin position="20"/>
        <end position="193"/>
    </location>
</feature>
<accession>A0AAE1IRD0</accession>
<dbReference type="InterPro" id="IPR002160">
    <property type="entry name" value="Prot_inh_Kunz-lg"/>
</dbReference>
<keyword evidence="3" id="KW-0722">Serine protease inhibitor</keyword>
<dbReference type="PANTHER" id="PTHR33107">
    <property type="entry name" value="KUNITZ TRYPSIN INHIBITOR 2"/>
    <property type="match status" value="1"/>
</dbReference>
<evidence type="ECO:0000313" key="7">
    <source>
        <dbReference type="Proteomes" id="UP001293593"/>
    </source>
</evidence>
<dbReference type="InterPro" id="IPR011065">
    <property type="entry name" value="Kunitz_inhibitor_STI-like_sf"/>
</dbReference>
<dbReference type="Proteomes" id="UP001293593">
    <property type="component" value="Unassembled WGS sequence"/>
</dbReference>
<gene>
    <name evidence="6" type="ORF">QN277_009527</name>
</gene>
<comment type="similarity">
    <text evidence="1">Belongs to the protease inhibitor I3 (leguminous Kunitz-type inhibitor) family.</text>
</comment>
<evidence type="ECO:0000313" key="6">
    <source>
        <dbReference type="EMBL" id="KAK4254099.1"/>
    </source>
</evidence>
<keyword evidence="5" id="KW-0732">Signal</keyword>
<dbReference type="SUPFAM" id="SSF50386">
    <property type="entry name" value="STI-like"/>
    <property type="match status" value="1"/>
</dbReference>
<organism evidence="6 7">
    <name type="scientific">Acacia crassicarpa</name>
    <name type="common">northern wattle</name>
    <dbReference type="NCBI Taxonomy" id="499986"/>
    <lineage>
        <taxon>Eukaryota</taxon>
        <taxon>Viridiplantae</taxon>
        <taxon>Streptophyta</taxon>
        <taxon>Embryophyta</taxon>
        <taxon>Tracheophyta</taxon>
        <taxon>Spermatophyta</taxon>
        <taxon>Magnoliopsida</taxon>
        <taxon>eudicotyledons</taxon>
        <taxon>Gunneridae</taxon>
        <taxon>Pentapetalae</taxon>
        <taxon>rosids</taxon>
        <taxon>fabids</taxon>
        <taxon>Fabales</taxon>
        <taxon>Fabaceae</taxon>
        <taxon>Caesalpinioideae</taxon>
        <taxon>mimosoid clade</taxon>
        <taxon>Acacieae</taxon>
        <taxon>Acacia</taxon>
    </lineage>
</organism>
<dbReference type="EMBL" id="JAWXYG010000014">
    <property type="protein sequence ID" value="KAK4254099.1"/>
    <property type="molecule type" value="Genomic_DNA"/>
</dbReference>
<evidence type="ECO:0000256" key="4">
    <source>
        <dbReference type="ARBA" id="ARBA00023157"/>
    </source>
</evidence>
<evidence type="ECO:0000256" key="3">
    <source>
        <dbReference type="ARBA" id="ARBA00022900"/>
    </source>
</evidence>
<dbReference type="Pfam" id="PF00197">
    <property type="entry name" value="Kunitz_legume"/>
    <property type="match status" value="1"/>
</dbReference>
<dbReference type="PANTHER" id="PTHR33107:SF81">
    <property type="entry name" value="TRYPSIN INHIBITOR A"/>
    <property type="match status" value="1"/>
</dbReference>
<dbReference type="GO" id="GO:0004867">
    <property type="term" value="F:serine-type endopeptidase inhibitor activity"/>
    <property type="evidence" value="ECO:0007669"/>
    <property type="project" value="UniProtKB-KW"/>
</dbReference>
<keyword evidence="2" id="KW-0646">Protease inhibitor</keyword>
<proteinExistence type="inferred from homology"/>
<dbReference type="SMART" id="SM00452">
    <property type="entry name" value="STI"/>
    <property type="match status" value="1"/>
</dbReference>
<feature type="signal peptide" evidence="5">
    <location>
        <begin position="1"/>
        <end position="19"/>
    </location>
</feature>
<dbReference type="Gene3D" id="2.80.10.50">
    <property type="match status" value="1"/>
</dbReference>
<evidence type="ECO:0000256" key="2">
    <source>
        <dbReference type="ARBA" id="ARBA00022690"/>
    </source>
</evidence>
<comment type="caution">
    <text evidence="6">The sequence shown here is derived from an EMBL/GenBank/DDBJ whole genome shotgun (WGS) entry which is preliminary data.</text>
</comment>
<sequence length="193" mass="21627">MNTALLALIFLLSVLFSKATEDLDVLDVEKNPLRTGKPYHIRDAKNCERAISLDLIGNQTCPISVVMAVDAKQVIFHTIGHPEAKNITARDPLEIEFSWVSECAYPPNWRVQAHACAVYPLVVGPPDKRHIPGSFHIKRAKDEIDAYNLVFVLHEVDEHVVSTQSFNNKEDLTVLKLCSEEGLKVKFHPVGAY</sequence>
<evidence type="ECO:0000256" key="1">
    <source>
        <dbReference type="ARBA" id="ARBA00005440"/>
    </source>
</evidence>
<keyword evidence="4" id="KW-1015">Disulfide bond</keyword>
<protein>
    <submittedName>
        <fullName evidence="6">Uncharacterized protein</fullName>
    </submittedName>
</protein>
<evidence type="ECO:0000256" key="5">
    <source>
        <dbReference type="SAM" id="SignalP"/>
    </source>
</evidence>